<dbReference type="EMBL" id="JADFTS010000006">
    <property type="protein sequence ID" value="KAF9602481.1"/>
    <property type="molecule type" value="Genomic_DNA"/>
</dbReference>
<proteinExistence type="predicted"/>
<keyword evidence="2" id="KW-1185">Reference proteome</keyword>
<dbReference type="OrthoDB" id="191686at2759"/>
<sequence length="113" mass="13064">MVLLNPGNLLGHWASFIPMLHWRRKLHLKEMVLALLIEYDLALTEDVVETIVDKTFTVADSKGDGRTNMHQMAARCRNEEPCLTKTLEDWRRTSKLIASDCNSLDPWNRKQNS</sequence>
<feature type="non-terminal residue" evidence="1">
    <location>
        <position position="113"/>
    </location>
</feature>
<evidence type="ECO:0000313" key="2">
    <source>
        <dbReference type="Proteomes" id="UP000631114"/>
    </source>
</evidence>
<gene>
    <name evidence="1" type="ORF">IFM89_028495</name>
</gene>
<evidence type="ECO:0000313" key="1">
    <source>
        <dbReference type="EMBL" id="KAF9602481.1"/>
    </source>
</evidence>
<comment type="caution">
    <text evidence="1">The sequence shown here is derived from an EMBL/GenBank/DDBJ whole genome shotgun (WGS) entry which is preliminary data.</text>
</comment>
<accession>A0A835HP95</accession>
<reference evidence="1 2" key="1">
    <citation type="submission" date="2020-10" db="EMBL/GenBank/DDBJ databases">
        <title>The Coptis chinensis genome and diversification of protoberbering-type alkaloids.</title>
        <authorList>
            <person name="Wang B."/>
            <person name="Shu S."/>
            <person name="Song C."/>
            <person name="Liu Y."/>
        </authorList>
    </citation>
    <scope>NUCLEOTIDE SEQUENCE [LARGE SCALE GENOMIC DNA]</scope>
    <source>
        <strain evidence="1">HL-2020</strain>
        <tissue evidence="1">Leaf</tissue>
    </source>
</reference>
<dbReference type="Proteomes" id="UP000631114">
    <property type="component" value="Unassembled WGS sequence"/>
</dbReference>
<protein>
    <submittedName>
        <fullName evidence="1">Uncharacterized protein</fullName>
    </submittedName>
</protein>
<organism evidence="1 2">
    <name type="scientific">Coptis chinensis</name>
    <dbReference type="NCBI Taxonomy" id="261450"/>
    <lineage>
        <taxon>Eukaryota</taxon>
        <taxon>Viridiplantae</taxon>
        <taxon>Streptophyta</taxon>
        <taxon>Embryophyta</taxon>
        <taxon>Tracheophyta</taxon>
        <taxon>Spermatophyta</taxon>
        <taxon>Magnoliopsida</taxon>
        <taxon>Ranunculales</taxon>
        <taxon>Ranunculaceae</taxon>
        <taxon>Coptidoideae</taxon>
        <taxon>Coptis</taxon>
    </lineage>
</organism>
<dbReference type="AlphaFoldDB" id="A0A835HP95"/>
<name>A0A835HP95_9MAGN</name>